<dbReference type="InterPro" id="IPR010280">
    <property type="entry name" value="U5_MeTrfase_fam"/>
</dbReference>
<dbReference type="InterPro" id="IPR035979">
    <property type="entry name" value="RBD_domain_sf"/>
</dbReference>
<dbReference type="Gene3D" id="3.30.70.330">
    <property type="match status" value="1"/>
</dbReference>
<dbReference type="Gene3D" id="3.40.50.150">
    <property type="entry name" value="Vaccinia Virus protein VP39"/>
    <property type="match status" value="1"/>
</dbReference>
<dbReference type="GO" id="GO:0032259">
    <property type="term" value="P:methylation"/>
    <property type="evidence" value="ECO:0007669"/>
    <property type="project" value="UniProtKB-KW"/>
</dbReference>
<comment type="caution">
    <text evidence="10">The sequence shown here is derived from an EMBL/GenBank/DDBJ whole genome shotgun (WGS) entry which is preliminary data.</text>
</comment>
<dbReference type="AlphaFoldDB" id="A0A443SMS1"/>
<dbReference type="SUPFAM" id="SSF54928">
    <property type="entry name" value="RNA-binding domain, RBD"/>
    <property type="match status" value="1"/>
</dbReference>
<keyword evidence="3 8" id="KW-0949">S-adenosyl-L-methionine</keyword>
<feature type="domain" description="RRM" evidence="9">
    <location>
        <begin position="33"/>
        <end position="108"/>
    </location>
</feature>
<keyword evidence="4 7" id="KW-0694">RNA-binding</keyword>
<feature type="binding site" evidence="8">
    <location>
        <position position="445"/>
    </location>
    <ligand>
        <name>S-adenosyl-L-methionine</name>
        <dbReference type="ChEBI" id="CHEBI:59789"/>
    </ligand>
</feature>
<proteinExistence type="inferred from homology"/>
<dbReference type="InterPro" id="IPR012677">
    <property type="entry name" value="Nucleotide-bd_a/b_plait_sf"/>
</dbReference>
<dbReference type="Gene3D" id="2.40.50.1070">
    <property type="match status" value="1"/>
</dbReference>
<dbReference type="EMBL" id="NCKV01001196">
    <property type="protein sequence ID" value="RWS28824.1"/>
    <property type="molecule type" value="Genomic_DNA"/>
</dbReference>
<dbReference type="Proteomes" id="UP000288716">
    <property type="component" value="Unassembled WGS sequence"/>
</dbReference>
<organism evidence="10 11">
    <name type="scientific">Leptotrombidium deliense</name>
    <dbReference type="NCBI Taxonomy" id="299467"/>
    <lineage>
        <taxon>Eukaryota</taxon>
        <taxon>Metazoa</taxon>
        <taxon>Ecdysozoa</taxon>
        <taxon>Arthropoda</taxon>
        <taxon>Chelicerata</taxon>
        <taxon>Arachnida</taxon>
        <taxon>Acari</taxon>
        <taxon>Acariformes</taxon>
        <taxon>Trombidiformes</taxon>
        <taxon>Prostigmata</taxon>
        <taxon>Anystina</taxon>
        <taxon>Parasitengona</taxon>
        <taxon>Trombiculoidea</taxon>
        <taxon>Trombiculidae</taxon>
        <taxon>Leptotrombidium</taxon>
    </lineage>
</organism>
<comment type="similarity">
    <text evidence="8">Belongs to the class I-like SAM-binding methyltransferase superfamily. RNA M5U methyltransferase family.</text>
</comment>
<gene>
    <name evidence="10" type="ORF">B4U80_00713</name>
</gene>
<dbReference type="Pfam" id="PF05958">
    <property type="entry name" value="tRNA_U5-meth_tr"/>
    <property type="match status" value="1"/>
</dbReference>
<evidence type="ECO:0000259" key="9">
    <source>
        <dbReference type="PROSITE" id="PS50102"/>
    </source>
</evidence>
<evidence type="ECO:0000256" key="7">
    <source>
        <dbReference type="PROSITE-ProRule" id="PRU00176"/>
    </source>
</evidence>
<dbReference type="CDD" id="cd02440">
    <property type="entry name" value="AdoMet_MTases"/>
    <property type="match status" value="1"/>
</dbReference>
<dbReference type="OrthoDB" id="10250660at2759"/>
<evidence type="ECO:0000313" key="10">
    <source>
        <dbReference type="EMBL" id="RWS28824.1"/>
    </source>
</evidence>
<dbReference type="GO" id="GO:0003723">
    <property type="term" value="F:RNA binding"/>
    <property type="evidence" value="ECO:0007669"/>
    <property type="project" value="UniProtKB-UniRule"/>
</dbReference>
<dbReference type="STRING" id="299467.A0A443SMS1"/>
<evidence type="ECO:0000256" key="1">
    <source>
        <dbReference type="ARBA" id="ARBA00022603"/>
    </source>
</evidence>
<dbReference type="EC" id="2.1.1.35" evidence="5"/>
<feature type="active site" description="Nucleophile" evidence="8">
    <location>
        <position position="529"/>
    </location>
</feature>
<keyword evidence="1 8" id="KW-0489">Methyltransferase</keyword>
<feature type="binding site" evidence="8">
    <location>
        <position position="501"/>
    </location>
    <ligand>
        <name>S-adenosyl-L-methionine</name>
        <dbReference type="ChEBI" id="CHEBI:59789"/>
    </ligand>
</feature>
<accession>A0A443SMS1</accession>
<dbReference type="PROSITE" id="PS50102">
    <property type="entry name" value="RRM"/>
    <property type="match status" value="1"/>
</dbReference>
<feature type="binding site" evidence="8">
    <location>
        <position position="395"/>
    </location>
    <ligand>
        <name>S-adenosyl-L-methionine</name>
        <dbReference type="ChEBI" id="CHEBI:59789"/>
    </ligand>
</feature>
<name>A0A443SMS1_9ACAR</name>
<dbReference type="GO" id="GO:0006396">
    <property type="term" value="P:RNA processing"/>
    <property type="evidence" value="ECO:0007669"/>
    <property type="project" value="InterPro"/>
</dbReference>
<evidence type="ECO:0000256" key="4">
    <source>
        <dbReference type="ARBA" id="ARBA00022884"/>
    </source>
</evidence>
<protein>
    <recommendedName>
        <fullName evidence="5">tRNA (uracil(54)-C(5))-methyltransferase</fullName>
        <ecNumber evidence="5">2.1.1.35</ecNumber>
    </recommendedName>
</protein>
<dbReference type="Pfam" id="PF00076">
    <property type="entry name" value="RRM_1"/>
    <property type="match status" value="1"/>
</dbReference>
<evidence type="ECO:0000256" key="6">
    <source>
        <dbReference type="ARBA" id="ARBA00047278"/>
    </source>
</evidence>
<dbReference type="PROSITE" id="PS51687">
    <property type="entry name" value="SAM_MT_RNA_M5U"/>
    <property type="match status" value="1"/>
</dbReference>
<sequence length="540" mass="61507">DVKVKIEDVSVEEKTQQKDVYSYVERDETCEKFKVEISNIPKYMSYVELKKLLVDKLNLAPQKIKLINRKPKFAFVAFKSEEQRDAALERCNDYEVKGCKLHVKKANPAPDPLVKKRKAAEQNIDNKKQAIDVSIDSENLEDQLNGQVAPLWKKDYEQQLTIKTNSYKEFLFDLYREIGKIDRNFGQKCPLLFKWWKTAKSVYQSCCPLMEIMRSPIIDGYRNKCEFHIGINKAVGFRLGLYKDGNTTVASPSKSCPILSSKMHEIIGAFEKYLKTISALPSFNNETNTGFWRQLTVRTTANECMIIVNVNSGNNTDEEIEQEMECLRNFFEENCSVSVTSFYLHAYKKRETVVGNQSQAKLISGKEFIVETMIDKESENQRILQFKISPFAFFQINTAAAEVCYQVIANLARLTSKTILLDICCGTGTIGLFLSSRVKHVIGIELNEDAVKDCRQNAADNHIENIEFISGKAEDVIGLAIAKAKNLRSNDEEIDLVCVIDPPRAGLNNSIVKLLRNTSAINRFVYVSCEPRIAKRNLIE</sequence>
<evidence type="ECO:0000256" key="5">
    <source>
        <dbReference type="ARBA" id="ARBA00033763"/>
    </source>
</evidence>
<dbReference type="GO" id="GO:0030697">
    <property type="term" value="F:tRNA (uracil(54)-C5)-methyltransferase activity, S-adenosyl methionine-dependent"/>
    <property type="evidence" value="ECO:0007669"/>
    <property type="project" value="UniProtKB-EC"/>
</dbReference>
<dbReference type="SMART" id="SM00360">
    <property type="entry name" value="RRM"/>
    <property type="match status" value="1"/>
</dbReference>
<reference evidence="10 11" key="1">
    <citation type="journal article" date="2018" name="Gigascience">
        <title>Genomes of trombidid mites reveal novel predicted allergens and laterally-transferred genes associated with secondary metabolism.</title>
        <authorList>
            <person name="Dong X."/>
            <person name="Chaisiri K."/>
            <person name="Xia D."/>
            <person name="Armstrong S.D."/>
            <person name="Fang Y."/>
            <person name="Donnelly M.J."/>
            <person name="Kadowaki T."/>
            <person name="McGarry J.W."/>
            <person name="Darby A.C."/>
            <person name="Makepeace B.L."/>
        </authorList>
    </citation>
    <scope>NUCLEOTIDE SEQUENCE [LARGE SCALE GENOMIC DNA]</scope>
    <source>
        <strain evidence="10">UoL-UT</strain>
    </source>
</reference>
<evidence type="ECO:0000256" key="3">
    <source>
        <dbReference type="ARBA" id="ARBA00022691"/>
    </source>
</evidence>
<keyword evidence="2 8" id="KW-0808">Transferase</keyword>
<dbReference type="InterPro" id="IPR029063">
    <property type="entry name" value="SAM-dependent_MTases_sf"/>
</dbReference>
<evidence type="ECO:0000256" key="8">
    <source>
        <dbReference type="PROSITE-ProRule" id="PRU01024"/>
    </source>
</evidence>
<feature type="non-terminal residue" evidence="10">
    <location>
        <position position="540"/>
    </location>
</feature>
<evidence type="ECO:0000256" key="2">
    <source>
        <dbReference type="ARBA" id="ARBA00022679"/>
    </source>
</evidence>
<dbReference type="PANTHER" id="PTHR45904">
    <property type="entry name" value="TRNA (URACIL-5-)-METHYLTRANSFERASE"/>
    <property type="match status" value="1"/>
</dbReference>
<evidence type="ECO:0000313" key="11">
    <source>
        <dbReference type="Proteomes" id="UP000288716"/>
    </source>
</evidence>
<keyword evidence="11" id="KW-1185">Reference proteome</keyword>
<dbReference type="SUPFAM" id="SSF53335">
    <property type="entry name" value="S-adenosyl-L-methionine-dependent methyltransferases"/>
    <property type="match status" value="1"/>
</dbReference>
<feature type="non-terminal residue" evidence="10">
    <location>
        <position position="1"/>
    </location>
</feature>
<comment type="catalytic activity">
    <reaction evidence="6">
        <text>uridine(54) in tRNA + S-adenosyl-L-methionine = 5-methyluridine(54) in tRNA + S-adenosyl-L-homocysteine + H(+)</text>
        <dbReference type="Rhea" id="RHEA:42712"/>
        <dbReference type="Rhea" id="RHEA-COMP:10167"/>
        <dbReference type="Rhea" id="RHEA-COMP:10193"/>
        <dbReference type="ChEBI" id="CHEBI:15378"/>
        <dbReference type="ChEBI" id="CHEBI:57856"/>
        <dbReference type="ChEBI" id="CHEBI:59789"/>
        <dbReference type="ChEBI" id="CHEBI:65315"/>
        <dbReference type="ChEBI" id="CHEBI:74447"/>
        <dbReference type="EC" id="2.1.1.35"/>
    </reaction>
    <physiologicalReaction direction="left-to-right" evidence="6">
        <dbReference type="Rhea" id="RHEA:42713"/>
    </physiologicalReaction>
</comment>
<dbReference type="VEuPathDB" id="VectorBase:LDEU003218"/>
<dbReference type="InterPro" id="IPR045850">
    <property type="entry name" value="TRM2_met"/>
</dbReference>
<dbReference type="InterPro" id="IPR000504">
    <property type="entry name" value="RRM_dom"/>
</dbReference>
<comment type="caution">
    <text evidence="8">Lacks conserved residue(s) required for the propagation of feature annotation.</text>
</comment>
<dbReference type="PANTHER" id="PTHR45904:SF2">
    <property type="entry name" value="TRNA (URACIL-5-)-METHYLTRANSFERASE HOMOLOG A"/>
    <property type="match status" value="1"/>
</dbReference>